<feature type="chain" id="PRO_5025329462" description="Cupredoxin" evidence="3">
    <location>
        <begin position="22"/>
        <end position="274"/>
    </location>
</feature>
<sequence length="274" mass="29681">MLRCFLSFVLFSSHLLLPVLGRTNLDVFYWPSKVGLVPALQEGDRVNLSWISSFQPNVMTLWCGDNNQVAQFLDMPAEGSHTLNVTAAWAFPCHIQMAKQASYGWFDSGQMDRETSERDTQFFTAPSDCAVVESPVPTGSQSQSPTPTNNSSCPAISSCPTIAPAESSTCPVYNKGVQLGIGVGIGVGASLAIATIIGATFWCSRRAHTDKQRAMHAQAYHHYSGGNTYWQPRTAEHDQPKSPVLTPTAPTGGYINGQPVELRANAGPFELNTK</sequence>
<keyword evidence="3" id="KW-0732">Signal</keyword>
<evidence type="ECO:0000256" key="2">
    <source>
        <dbReference type="SAM" id="Phobius"/>
    </source>
</evidence>
<dbReference type="AlphaFoldDB" id="A0A6A6W5X2"/>
<keyword evidence="5" id="KW-1185">Reference proteome</keyword>
<organism evidence="4 5">
    <name type="scientific">Pseudovirgaria hyperparasitica</name>
    <dbReference type="NCBI Taxonomy" id="470096"/>
    <lineage>
        <taxon>Eukaryota</taxon>
        <taxon>Fungi</taxon>
        <taxon>Dikarya</taxon>
        <taxon>Ascomycota</taxon>
        <taxon>Pezizomycotina</taxon>
        <taxon>Dothideomycetes</taxon>
        <taxon>Dothideomycetes incertae sedis</taxon>
        <taxon>Acrospermales</taxon>
        <taxon>Acrospermaceae</taxon>
        <taxon>Pseudovirgaria</taxon>
    </lineage>
</organism>
<dbReference type="GeneID" id="54486555"/>
<evidence type="ECO:0008006" key="6">
    <source>
        <dbReference type="Google" id="ProtNLM"/>
    </source>
</evidence>
<dbReference type="RefSeq" id="XP_033600454.1">
    <property type="nucleotide sequence ID" value="XM_033745501.1"/>
</dbReference>
<proteinExistence type="predicted"/>
<feature type="compositionally biased region" description="Polar residues" evidence="1">
    <location>
        <begin position="137"/>
        <end position="155"/>
    </location>
</feature>
<evidence type="ECO:0000256" key="3">
    <source>
        <dbReference type="SAM" id="SignalP"/>
    </source>
</evidence>
<feature type="region of interest" description="Disordered" evidence="1">
    <location>
        <begin position="230"/>
        <end position="259"/>
    </location>
</feature>
<accession>A0A6A6W5X2</accession>
<dbReference type="Proteomes" id="UP000799437">
    <property type="component" value="Unassembled WGS sequence"/>
</dbReference>
<evidence type="ECO:0000256" key="1">
    <source>
        <dbReference type="SAM" id="MobiDB-lite"/>
    </source>
</evidence>
<protein>
    <recommendedName>
        <fullName evidence="6">Cupredoxin</fullName>
    </recommendedName>
</protein>
<keyword evidence="2" id="KW-0472">Membrane</keyword>
<name>A0A6A6W5X2_9PEZI</name>
<reference evidence="4" key="1">
    <citation type="journal article" date="2020" name="Stud. Mycol.">
        <title>101 Dothideomycetes genomes: a test case for predicting lifestyles and emergence of pathogens.</title>
        <authorList>
            <person name="Haridas S."/>
            <person name="Albert R."/>
            <person name="Binder M."/>
            <person name="Bloem J."/>
            <person name="Labutti K."/>
            <person name="Salamov A."/>
            <person name="Andreopoulos B."/>
            <person name="Baker S."/>
            <person name="Barry K."/>
            <person name="Bills G."/>
            <person name="Bluhm B."/>
            <person name="Cannon C."/>
            <person name="Castanera R."/>
            <person name="Culley D."/>
            <person name="Daum C."/>
            <person name="Ezra D."/>
            <person name="Gonzalez J."/>
            <person name="Henrissat B."/>
            <person name="Kuo A."/>
            <person name="Liang C."/>
            <person name="Lipzen A."/>
            <person name="Lutzoni F."/>
            <person name="Magnuson J."/>
            <person name="Mondo S."/>
            <person name="Nolan M."/>
            <person name="Ohm R."/>
            <person name="Pangilinan J."/>
            <person name="Park H.-J."/>
            <person name="Ramirez L."/>
            <person name="Alfaro M."/>
            <person name="Sun H."/>
            <person name="Tritt A."/>
            <person name="Yoshinaga Y."/>
            <person name="Zwiers L.-H."/>
            <person name="Turgeon B."/>
            <person name="Goodwin S."/>
            <person name="Spatafora J."/>
            <person name="Crous P."/>
            <person name="Grigoriev I."/>
        </authorList>
    </citation>
    <scope>NUCLEOTIDE SEQUENCE</scope>
    <source>
        <strain evidence="4">CBS 121739</strain>
    </source>
</reference>
<feature type="signal peptide" evidence="3">
    <location>
        <begin position="1"/>
        <end position="21"/>
    </location>
</feature>
<keyword evidence="2" id="KW-1133">Transmembrane helix</keyword>
<evidence type="ECO:0000313" key="5">
    <source>
        <dbReference type="Proteomes" id="UP000799437"/>
    </source>
</evidence>
<evidence type="ECO:0000313" key="4">
    <source>
        <dbReference type="EMBL" id="KAF2758003.1"/>
    </source>
</evidence>
<keyword evidence="2" id="KW-0812">Transmembrane</keyword>
<feature type="transmembrane region" description="Helical" evidence="2">
    <location>
        <begin position="179"/>
        <end position="203"/>
    </location>
</feature>
<dbReference type="EMBL" id="ML996572">
    <property type="protein sequence ID" value="KAF2758003.1"/>
    <property type="molecule type" value="Genomic_DNA"/>
</dbReference>
<feature type="region of interest" description="Disordered" evidence="1">
    <location>
        <begin position="134"/>
        <end position="155"/>
    </location>
</feature>
<gene>
    <name evidence="4" type="ORF">EJ05DRAFT_486072</name>
</gene>